<dbReference type="GO" id="GO:0070967">
    <property type="term" value="F:coenzyme F420 binding"/>
    <property type="evidence" value="ECO:0007669"/>
    <property type="project" value="TreeGrafter"/>
</dbReference>
<dbReference type="PANTHER" id="PTHR35176:SF6">
    <property type="entry name" value="HEME OXYGENASE HI_0854-RELATED"/>
    <property type="match status" value="1"/>
</dbReference>
<dbReference type="EMBL" id="UINC01000191">
    <property type="protein sequence ID" value="SUZ50829.1"/>
    <property type="molecule type" value="Genomic_DNA"/>
</dbReference>
<evidence type="ECO:0000313" key="3">
    <source>
        <dbReference type="EMBL" id="SUZ50829.1"/>
    </source>
</evidence>
<keyword evidence="1" id="KW-0560">Oxidoreductase</keyword>
<organism evidence="3">
    <name type="scientific">marine metagenome</name>
    <dbReference type="NCBI Taxonomy" id="408172"/>
    <lineage>
        <taxon>unclassified sequences</taxon>
        <taxon>metagenomes</taxon>
        <taxon>ecological metagenomes</taxon>
    </lineage>
</organism>
<protein>
    <recommendedName>
        <fullName evidence="2">Pyridoxamine 5'-phosphate oxidase N-terminal domain-containing protein</fullName>
    </recommendedName>
</protein>
<name>A0A381N8Q3_9ZZZZ</name>
<proteinExistence type="predicted"/>
<sequence>MTVIPESHRDLFDLPAVWHVATIGPGGEPHVSPVWAGFDGTHVRFPHAEGRQKWRNLCADDRIALSATDPTDNGRYLEVRGRVVAWESDADLGFLDAQCLKYSGVDEFPREDIPPEQVRVIAVVEPLHCTTMG</sequence>
<accession>A0A381N8Q3</accession>
<gene>
    <name evidence="3" type="ORF">METZ01_LOCUS3683</name>
</gene>
<dbReference type="InterPro" id="IPR012349">
    <property type="entry name" value="Split_barrel_FMN-bd"/>
</dbReference>
<evidence type="ECO:0000259" key="2">
    <source>
        <dbReference type="Pfam" id="PF01243"/>
    </source>
</evidence>
<dbReference type="SUPFAM" id="SSF50475">
    <property type="entry name" value="FMN-binding split barrel"/>
    <property type="match status" value="1"/>
</dbReference>
<dbReference type="AlphaFoldDB" id="A0A381N8Q3"/>
<dbReference type="InterPro" id="IPR052019">
    <property type="entry name" value="F420H2_bilvrd_red/Heme_oxyg"/>
</dbReference>
<dbReference type="InterPro" id="IPR011576">
    <property type="entry name" value="Pyridox_Oxase_N"/>
</dbReference>
<dbReference type="GO" id="GO:0016627">
    <property type="term" value="F:oxidoreductase activity, acting on the CH-CH group of donors"/>
    <property type="evidence" value="ECO:0007669"/>
    <property type="project" value="TreeGrafter"/>
</dbReference>
<reference evidence="3" key="1">
    <citation type="submission" date="2018-05" db="EMBL/GenBank/DDBJ databases">
        <authorList>
            <person name="Lanie J.A."/>
            <person name="Ng W.-L."/>
            <person name="Kazmierczak K.M."/>
            <person name="Andrzejewski T.M."/>
            <person name="Davidsen T.M."/>
            <person name="Wayne K.J."/>
            <person name="Tettelin H."/>
            <person name="Glass J.I."/>
            <person name="Rusch D."/>
            <person name="Podicherti R."/>
            <person name="Tsui H.-C.T."/>
            <person name="Winkler M.E."/>
        </authorList>
    </citation>
    <scope>NUCLEOTIDE SEQUENCE</scope>
</reference>
<dbReference type="NCBIfam" id="TIGR03618">
    <property type="entry name" value="Rv1155_F420"/>
    <property type="match status" value="1"/>
</dbReference>
<dbReference type="Gene3D" id="2.30.110.10">
    <property type="entry name" value="Electron Transport, Fmn-binding Protein, Chain A"/>
    <property type="match status" value="1"/>
</dbReference>
<dbReference type="GO" id="GO:0005829">
    <property type="term" value="C:cytosol"/>
    <property type="evidence" value="ECO:0007669"/>
    <property type="project" value="TreeGrafter"/>
</dbReference>
<evidence type="ECO:0000256" key="1">
    <source>
        <dbReference type="ARBA" id="ARBA00023002"/>
    </source>
</evidence>
<dbReference type="InterPro" id="IPR019920">
    <property type="entry name" value="F420-binding_dom_put"/>
</dbReference>
<dbReference type="PANTHER" id="PTHR35176">
    <property type="entry name" value="HEME OXYGENASE HI_0854-RELATED"/>
    <property type="match status" value="1"/>
</dbReference>
<dbReference type="Pfam" id="PF01243">
    <property type="entry name" value="PNPOx_N"/>
    <property type="match status" value="1"/>
</dbReference>
<feature type="domain" description="Pyridoxamine 5'-phosphate oxidase N-terminal" evidence="2">
    <location>
        <begin position="5"/>
        <end position="120"/>
    </location>
</feature>